<reference evidence="1" key="1">
    <citation type="submission" date="2022-08" db="EMBL/GenBank/DDBJ databases">
        <authorList>
            <person name="Kallberg Y."/>
            <person name="Tangrot J."/>
            <person name="Rosling A."/>
        </authorList>
    </citation>
    <scope>NUCLEOTIDE SEQUENCE</scope>
    <source>
        <strain evidence="1">Wild A</strain>
    </source>
</reference>
<dbReference type="AlphaFoldDB" id="A0A9W4X1E7"/>
<gene>
    <name evidence="1" type="ORF">FWILDA_LOCUS13446</name>
</gene>
<dbReference type="Proteomes" id="UP001153678">
    <property type="component" value="Unassembled WGS sequence"/>
</dbReference>
<sequence length="77" mass="9003">MNQNILENQINDHINDKFFDNILELEEDFTFLYDNNAINDAFAFILNSQSNANNNNIEESLKQDSDIFTKIIESEID</sequence>
<organism evidence="1 2">
    <name type="scientific">Funneliformis geosporum</name>
    <dbReference type="NCBI Taxonomy" id="1117311"/>
    <lineage>
        <taxon>Eukaryota</taxon>
        <taxon>Fungi</taxon>
        <taxon>Fungi incertae sedis</taxon>
        <taxon>Mucoromycota</taxon>
        <taxon>Glomeromycotina</taxon>
        <taxon>Glomeromycetes</taxon>
        <taxon>Glomerales</taxon>
        <taxon>Glomeraceae</taxon>
        <taxon>Funneliformis</taxon>
    </lineage>
</organism>
<name>A0A9W4X1E7_9GLOM</name>
<feature type="non-terminal residue" evidence="1">
    <location>
        <position position="77"/>
    </location>
</feature>
<proteinExistence type="predicted"/>
<evidence type="ECO:0000313" key="1">
    <source>
        <dbReference type="EMBL" id="CAI2188172.1"/>
    </source>
</evidence>
<protein>
    <submittedName>
        <fullName evidence="1">17627_t:CDS:1</fullName>
    </submittedName>
</protein>
<dbReference type="EMBL" id="CAMKVN010005030">
    <property type="protein sequence ID" value="CAI2188172.1"/>
    <property type="molecule type" value="Genomic_DNA"/>
</dbReference>
<evidence type="ECO:0000313" key="2">
    <source>
        <dbReference type="Proteomes" id="UP001153678"/>
    </source>
</evidence>
<accession>A0A9W4X1E7</accession>
<keyword evidence="2" id="KW-1185">Reference proteome</keyword>
<comment type="caution">
    <text evidence="1">The sequence shown here is derived from an EMBL/GenBank/DDBJ whole genome shotgun (WGS) entry which is preliminary data.</text>
</comment>